<dbReference type="EMBL" id="WTPW01001238">
    <property type="protein sequence ID" value="KAF0447479.1"/>
    <property type="molecule type" value="Genomic_DNA"/>
</dbReference>
<proteinExistence type="predicted"/>
<comment type="caution">
    <text evidence="2">The sequence shown here is derived from an EMBL/GenBank/DDBJ whole genome shotgun (WGS) entry which is preliminary data.</text>
</comment>
<organism evidence="2 3">
    <name type="scientific">Gigaspora margarita</name>
    <dbReference type="NCBI Taxonomy" id="4874"/>
    <lineage>
        <taxon>Eukaryota</taxon>
        <taxon>Fungi</taxon>
        <taxon>Fungi incertae sedis</taxon>
        <taxon>Mucoromycota</taxon>
        <taxon>Glomeromycotina</taxon>
        <taxon>Glomeromycetes</taxon>
        <taxon>Diversisporales</taxon>
        <taxon>Gigasporaceae</taxon>
        <taxon>Gigaspora</taxon>
    </lineage>
</organism>
<evidence type="ECO:0000313" key="2">
    <source>
        <dbReference type="EMBL" id="KAF0447479.1"/>
    </source>
</evidence>
<accession>A0A8H3XCB6</accession>
<dbReference type="AlphaFoldDB" id="A0A8H3XCB6"/>
<evidence type="ECO:0000313" key="3">
    <source>
        <dbReference type="Proteomes" id="UP000439903"/>
    </source>
</evidence>
<dbReference type="Proteomes" id="UP000439903">
    <property type="component" value="Unassembled WGS sequence"/>
</dbReference>
<reference evidence="2 3" key="1">
    <citation type="journal article" date="2019" name="Environ. Microbiol.">
        <title>At the nexus of three kingdoms: the genome of the mycorrhizal fungus Gigaspora margarita provides insights into plant, endobacterial and fungal interactions.</title>
        <authorList>
            <person name="Venice F."/>
            <person name="Ghignone S."/>
            <person name="Salvioli di Fossalunga A."/>
            <person name="Amselem J."/>
            <person name="Novero M."/>
            <person name="Xianan X."/>
            <person name="Sedzielewska Toro K."/>
            <person name="Morin E."/>
            <person name="Lipzen A."/>
            <person name="Grigoriev I.V."/>
            <person name="Henrissat B."/>
            <person name="Martin F.M."/>
            <person name="Bonfante P."/>
        </authorList>
    </citation>
    <scope>NUCLEOTIDE SEQUENCE [LARGE SCALE GENOMIC DNA]</scope>
    <source>
        <strain evidence="2 3">BEG34</strain>
    </source>
</reference>
<name>A0A8H3XCB6_GIGMA</name>
<sequence>MDEKARKNFVPSLCLTYVPENGQDTHHQVFNHLFNHLLNHLFTSVQLPSAQLQSVQLPSVQLPFIQLPSVQLPSVRLPSVQLQLPSIQIPVTRSIKPTKTRKPKARKPKRTQRPPNVSFYIEKNKQPDWKETEEVIFQWEKLDDRMKLKYIQDHPMYIN</sequence>
<gene>
    <name evidence="2" type="ORF">F8M41_002785</name>
</gene>
<protein>
    <submittedName>
        <fullName evidence="2">Uncharacterized protein</fullName>
    </submittedName>
</protein>
<feature type="region of interest" description="Disordered" evidence="1">
    <location>
        <begin position="93"/>
        <end position="116"/>
    </location>
</feature>
<keyword evidence="3" id="KW-1185">Reference proteome</keyword>
<feature type="compositionally biased region" description="Basic residues" evidence="1">
    <location>
        <begin position="96"/>
        <end position="112"/>
    </location>
</feature>
<evidence type="ECO:0000256" key="1">
    <source>
        <dbReference type="SAM" id="MobiDB-lite"/>
    </source>
</evidence>